<name>A0A1I5XIW0_9PSEU</name>
<dbReference type="OrthoDB" id="7574889at2"/>
<organism evidence="2 3">
    <name type="scientific">Amycolatopsis rubida</name>
    <dbReference type="NCBI Taxonomy" id="112413"/>
    <lineage>
        <taxon>Bacteria</taxon>
        <taxon>Bacillati</taxon>
        <taxon>Actinomycetota</taxon>
        <taxon>Actinomycetes</taxon>
        <taxon>Pseudonocardiales</taxon>
        <taxon>Pseudonocardiaceae</taxon>
        <taxon>Amycolatopsis</taxon>
    </lineage>
</organism>
<evidence type="ECO:0000313" key="2">
    <source>
        <dbReference type="EMBL" id="SFQ31898.1"/>
    </source>
</evidence>
<proteinExistence type="predicted"/>
<feature type="region of interest" description="Disordered" evidence="1">
    <location>
        <begin position="117"/>
        <end position="186"/>
    </location>
</feature>
<accession>A0A1I5XIW0</accession>
<gene>
    <name evidence="2" type="ORF">SAMN05421854_110266</name>
</gene>
<dbReference type="RefSeq" id="WP_093575795.1">
    <property type="nucleotide sequence ID" value="NZ_FOWC01000010.1"/>
</dbReference>
<sequence length="186" mass="21056">MHHYSTAQVWRTILDSGVPYHWWYDSAPGRGDRAGARRLSCSLCVLGSRHECVLAARRRPRLAALYHEVEQRTGHRFKLDLPMSRVLELAAVPGGPEPGIVLQEQHPEFDALVDRVRAPRPAGTPPGQHRPHRRPGRSVLHRMRLTPPAAAFPGAREIPKRPEKPPKTRAETNPEPIRSPDQFRKI</sequence>
<dbReference type="AlphaFoldDB" id="A0A1I5XIW0"/>
<feature type="compositionally biased region" description="Basic residues" evidence="1">
    <location>
        <begin position="129"/>
        <end position="144"/>
    </location>
</feature>
<protein>
    <recommendedName>
        <fullName evidence="4">Phosphoadenosine phosphosulfate reductase family protein</fullName>
    </recommendedName>
</protein>
<dbReference type="EMBL" id="FOWC01000010">
    <property type="protein sequence ID" value="SFQ31898.1"/>
    <property type="molecule type" value="Genomic_DNA"/>
</dbReference>
<evidence type="ECO:0000256" key="1">
    <source>
        <dbReference type="SAM" id="MobiDB-lite"/>
    </source>
</evidence>
<evidence type="ECO:0008006" key="4">
    <source>
        <dbReference type="Google" id="ProtNLM"/>
    </source>
</evidence>
<feature type="compositionally biased region" description="Basic and acidic residues" evidence="1">
    <location>
        <begin position="157"/>
        <end position="172"/>
    </location>
</feature>
<dbReference type="STRING" id="112413.SAMN05421854_110266"/>
<evidence type="ECO:0000313" key="3">
    <source>
        <dbReference type="Proteomes" id="UP000199137"/>
    </source>
</evidence>
<reference evidence="3" key="1">
    <citation type="submission" date="2016-10" db="EMBL/GenBank/DDBJ databases">
        <authorList>
            <person name="Varghese N."/>
            <person name="Submissions S."/>
        </authorList>
    </citation>
    <scope>NUCLEOTIDE SEQUENCE [LARGE SCALE GENOMIC DNA]</scope>
    <source>
        <strain evidence="3">DSM 44637</strain>
    </source>
</reference>
<dbReference type="Proteomes" id="UP000199137">
    <property type="component" value="Unassembled WGS sequence"/>
</dbReference>